<evidence type="ECO:0000256" key="1">
    <source>
        <dbReference type="SAM" id="MobiDB-lite"/>
    </source>
</evidence>
<dbReference type="OrthoDB" id="10443851at2759"/>
<feature type="transmembrane region" description="Helical" evidence="2">
    <location>
        <begin position="360"/>
        <end position="383"/>
    </location>
</feature>
<feature type="region of interest" description="Disordered" evidence="1">
    <location>
        <begin position="132"/>
        <end position="156"/>
    </location>
</feature>
<accession>A0A4Y2JGK1</accession>
<gene>
    <name evidence="3" type="ORF">AVEN_117333_1</name>
</gene>
<reference evidence="3 4" key="1">
    <citation type="journal article" date="2019" name="Sci. Rep.">
        <title>Orb-weaving spider Araneus ventricosus genome elucidates the spidroin gene catalogue.</title>
        <authorList>
            <person name="Kono N."/>
            <person name="Nakamura H."/>
            <person name="Ohtoshi R."/>
            <person name="Moran D.A.P."/>
            <person name="Shinohara A."/>
            <person name="Yoshida Y."/>
            <person name="Fujiwara M."/>
            <person name="Mori M."/>
            <person name="Tomita M."/>
            <person name="Arakawa K."/>
        </authorList>
    </citation>
    <scope>NUCLEOTIDE SEQUENCE [LARGE SCALE GENOMIC DNA]</scope>
</reference>
<feature type="transmembrane region" description="Helical" evidence="2">
    <location>
        <begin position="285"/>
        <end position="306"/>
    </location>
</feature>
<comment type="caution">
    <text evidence="3">The sequence shown here is derived from an EMBL/GenBank/DDBJ whole genome shotgun (WGS) entry which is preliminary data.</text>
</comment>
<organism evidence="3 4">
    <name type="scientific">Araneus ventricosus</name>
    <name type="common">Orbweaver spider</name>
    <name type="synonym">Epeira ventricosa</name>
    <dbReference type="NCBI Taxonomy" id="182803"/>
    <lineage>
        <taxon>Eukaryota</taxon>
        <taxon>Metazoa</taxon>
        <taxon>Ecdysozoa</taxon>
        <taxon>Arthropoda</taxon>
        <taxon>Chelicerata</taxon>
        <taxon>Arachnida</taxon>
        <taxon>Araneae</taxon>
        <taxon>Araneomorphae</taxon>
        <taxon>Entelegynae</taxon>
        <taxon>Araneoidea</taxon>
        <taxon>Araneidae</taxon>
        <taxon>Araneus</taxon>
    </lineage>
</organism>
<evidence type="ECO:0000256" key="2">
    <source>
        <dbReference type="SAM" id="Phobius"/>
    </source>
</evidence>
<evidence type="ECO:0000313" key="4">
    <source>
        <dbReference type="Proteomes" id="UP000499080"/>
    </source>
</evidence>
<keyword evidence="2" id="KW-1133">Transmembrane helix</keyword>
<keyword evidence="4" id="KW-1185">Reference proteome</keyword>
<feature type="transmembrane region" description="Helical" evidence="2">
    <location>
        <begin position="251"/>
        <end position="273"/>
    </location>
</feature>
<evidence type="ECO:0000313" key="3">
    <source>
        <dbReference type="EMBL" id="GBM89220.1"/>
    </source>
</evidence>
<keyword evidence="2" id="KW-0812">Transmembrane</keyword>
<dbReference type="Proteomes" id="UP000499080">
    <property type="component" value="Unassembled WGS sequence"/>
</dbReference>
<name>A0A4Y2JGK1_ARAVE</name>
<keyword evidence="2" id="KW-0472">Membrane</keyword>
<dbReference type="AlphaFoldDB" id="A0A4Y2JGK1"/>
<proteinExistence type="predicted"/>
<sequence length="398" mass="45540">MKDYNPWIRHQWFRAVPQTNFERNLKNTPSLYIPYGVEASQSPPAPITGPMHQLIFHMRVLKPCIRNQRLPALKFRETMQKMADPPPFVSTTGSISSLYFSTSEICARDLDQYNMLTNVTDSETSFGRTEVLQGSSQLPYTREPSDVLPASASNPEQSSRAAEVVINVNDAEASFNNDPYGSQLHLFGHQTSIVEREIDKIFTWQSKKLHWTRQSKVLAHRSRQVTSTERSHVRFLRKLNDRIQNMRASKYCLLMKFSLFAASISACCVGAKYEHDCPASDVTPFLLKLIGGFGIVLILFRIAATFKSKLPRLAMKMVEYLSVVLYCCLGVALCIEMIPFHNFCPDFVNSFAPNYCQKTFYYYTFYMNIAAVVIGFVVLLIHFPCFKKMNEISYIRMA</sequence>
<feature type="transmembrane region" description="Helical" evidence="2">
    <location>
        <begin position="318"/>
        <end position="340"/>
    </location>
</feature>
<protein>
    <submittedName>
        <fullName evidence="3">Uncharacterized protein</fullName>
    </submittedName>
</protein>
<dbReference type="EMBL" id="BGPR01003523">
    <property type="protein sequence ID" value="GBM89220.1"/>
    <property type="molecule type" value="Genomic_DNA"/>
</dbReference>